<dbReference type="Proteomes" id="UP001318040">
    <property type="component" value="Chromosome 18"/>
</dbReference>
<organism evidence="2 3">
    <name type="scientific">Petromyzon marinus</name>
    <name type="common">Sea lamprey</name>
    <dbReference type="NCBI Taxonomy" id="7757"/>
    <lineage>
        <taxon>Eukaryota</taxon>
        <taxon>Metazoa</taxon>
        <taxon>Chordata</taxon>
        <taxon>Craniata</taxon>
        <taxon>Vertebrata</taxon>
        <taxon>Cyclostomata</taxon>
        <taxon>Hyperoartia</taxon>
        <taxon>Petromyzontiformes</taxon>
        <taxon>Petromyzontidae</taxon>
        <taxon>Petromyzon</taxon>
    </lineage>
</organism>
<evidence type="ECO:0000256" key="1">
    <source>
        <dbReference type="SAM" id="MobiDB-lite"/>
    </source>
</evidence>
<evidence type="ECO:0000313" key="2">
    <source>
        <dbReference type="Proteomes" id="UP001318040"/>
    </source>
</evidence>
<dbReference type="AlphaFoldDB" id="A0AAJ7T738"/>
<protein>
    <submittedName>
        <fullName evidence="3">Gem-associated protein 8 isoform X1</fullName>
    </submittedName>
</protein>
<dbReference type="RefSeq" id="XP_032812533.1">
    <property type="nucleotide sequence ID" value="XM_032956642.1"/>
</dbReference>
<dbReference type="PANTHER" id="PTHR16238">
    <property type="entry name" value="GEM-ASSOCIATED PROTEIN 8"/>
    <property type="match status" value="1"/>
</dbReference>
<feature type="compositionally biased region" description="Basic residues" evidence="1">
    <location>
        <begin position="116"/>
        <end position="138"/>
    </location>
</feature>
<accession>A0AAJ7T738</accession>
<feature type="compositionally biased region" description="Polar residues" evidence="1">
    <location>
        <begin position="302"/>
        <end position="312"/>
    </location>
</feature>
<evidence type="ECO:0000313" key="3">
    <source>
        <dbReference type="RefSeq" id="XP_032812533.1"/>
    </source>
</evidence>
<keyword evidence="2" id="KW-1185">Reference proteome</keyword>
<dbReference type="KEGG" id="pmrn:116943625"/>
<dbReference type="Pfam" id="PF15348">
    <property type="entry name" value="GEMIN8"/>
    <property type="match status" value="1"/>
</dbReference>
<sequence length="328" mass="37666">MVAAPHRARCPTHVAGGAMAGREEEATAATGGSAWYAHPVYARYWSHYRDAQAWTRRHQNARRRALTEAAQGLDWSSLVGLPFPYDPSHPYAASHHGPQSHPPCLGHNHCSAQAAGHRRRHHQQQHDHYHHQQQHHHQKHEEMPEHHHFSSQATEHQRDHQQHQHYHHNQQRQHWQQQLIDEVPDLRSEEPDEDSDPESESESEAESDVEITDELRAYFAETERHREERRLEQEQEDERAEGMVWADEPPGTRRVAWLHKNGRASVGASRWRVCTARRRAYGSSRWRPRCSCRSTSTATARGQSTGPSSHSSCDGDGQALGPLTPVKR</sequence>
<feature type="compositionally biased region" description="Basic and acidic residues" evidence="1">
    <location>
        <begin position="139"/>
        <end position="148"/>
    </location>
</feature>
<dbReference type="CTD" id="54960"/>
<dbReference type="GO" id="GO:0000387">
    <property type="term" value="P:spliceosomal snRNP assembly"/>
    <property type="evidence" value="ECO:0007669"/>
    <property type="project" value="InterPro"/>
</dbReference>
<name>A0AAJ7T738_PETMA</name>
<dbReference type="GO" id="GO:0032797">
    <property type="term" value="C:SMN complex"/>
    <property type="evidence" value="ECO:0007669"/>
    <property type="project" value="InterPro"/>
</dbReference>
<feature type="region of interest" description="Disordered" evidence="1">
    <location>
        <begin position="90"/>
        <end position="212"/>
    </location>
</feature>
<dbReference type="PANTHER" id="PTHR16238:SF7">
    <property type="entry name" value="GEM-ASSOCIATED PROTEIN 8"/>
    <property type="match status" value="1"/>
</dbReference>
<feature type="compositionally biased region" description="Low complexity" evidence="1">
    <location>
        <begin position="291"/>
        <end position="301"/>
    </location>
</feature>
<feature type="compositionally biased region" description="Acidic residues" evidence="1">
    <location>
        <begin position="190"/>
        <end position="212"/>
    </location>
</feature>
<dbReference type="InterPro" id="IPR034754">
    <property type="entry name" value="GEMIN8"/>
</dbReference>
<reference evidence="3" key="1">
    <citation type="submission" date="2025-08" db="UniProtKB">
        <authorList>
            <consortium name="RefSeq"/>
        </authorList>
    </citation>
    <scope>IDENTIFICATION</scope>
    <source>
        <tissue evidence="3">Sperm</tissue>
    </source>
</reference>
<feature type="region of interest" description="Disordered" evidence="1">
    <location>
        <begin position="287"/>
        <end position="328"/>
    </location>
</feature>
<gene>
    <name evidence="3" type="primary">GEMIN8</name>
</gene>
<feature type="compositionally biased region" description="Basic and acidic residues" evidence="1">
    <location>
        <begin position="222"/>
        <end position="233"/>
    </location>
</feature>
<proteinExistence type="predicted"/>
<feature type="region of interest" description="Disordered" evidence="1">
    <location>
        <begin position="222"/>
        <end position="241"/>
    </location>
</feature>